<sequence>MGRKQIKLRILLWSLIALALTGMLINLILNRDSQINLFSGNIINRSAKSVDEHSVNIEGTDKIKFNLYSSDVIIKESDDDKLKIIESSNKQSKEYDSIKIYQKGNEVEVYSALTQKRNLISKIKNLTKTTEIYLPKNFNSDLEIKSNVGDLKIYSDLKVDELILNMKVGDIEIDNIMASRYDINGSVGDINIDRLSGSGNVKSSVGDIECGLENPSGTINIKGKTGDVDVELLDDSGYNLITRWSVGEFECNVDIYNTDKDGSSIKGSIGEEPYCNLNISNNVGDITLKQR</sequence>
<accession>A0A1M5LRV8</accession>
<dbReference type="STRING" id="1121321.SAMN04488530_10565"/>
<evidence type="ECO:0000259" key="2">
    <source>
        <dbReference type="Pfam" id="PF13349"/>
    </source>
</evidence>
<keyword evidence="4" id="KW-1185">Reference proteome</keyword>
<gene>
    <name evidence="3" type="ORF">SAMN04488530_10565</name>
</gene>
<keyword evidence="1" id="KW-1133">Transmembrane helix</keyword>
<dbReference type="AlphaFoldDB" id="A0A1M5LRV8"/>
<evidence type="ECO:0000313" key="4">
    <source>
        <dbReference type="Proteomes" id="UP000243255"/>
    </source>
</evidence>
<reference evidence="4" key="1">
    <citation type="submission" date="2016-11" db="EMBL/GenBank/DDBJ databases">
        <authorList>
            <person name="Varghese N."/>
            <person name="Submissions S."/>
        </authorList>
    </citation>
    <scope>NUCLEOTIDE SEQUENCE [LARGE SCALE GENOMIC DNA]</scope>
    <source>
        <strain evidence="4">DSM 2635</strain>
    </source>
</reference>
<organism evidence="3 4">
    <name type="scientific">Asaccharospora irregularis DSM 2635</name>
    <dbReference type="NCBI Taxonomy" id="1121321"/>
    <lineage>
        <taxon>Bacteria</taxon>
        <taxon>Bacillati</taxon>
        <taxon>Bacillota</taxon>
        <taxon>Clostridia</taxon>
        <taxon>Peptostreptococcales</taxon>
        <taxon>Peptostreptococcaceae</taxon>
        <taxon>Asaccharospora</taxon>
    </lineage>
</organism>
<keyword evidence="1" id="KW-0812">Transmembrane</keyword>
<feature type="transmembrane region" description="Helical" evidence="1">
    <location>
        <begin position="12"/>
        <end position="29"/>
    </location>
</feature>
<evidence type="ECO:0000313" key="3">
    <source>
        <dbReference type="EMBL" id="SHG67864.1"/>
    </source>
</evidence>
<evidence type="ECO:0000256" key="1">
    <source>
        <dbReference type="SAM" id="Phobius"/>
    </source>
</evidence>
<dbReference type="Proteomes" id="UP000243255">
    <property type="component" value="Unassembled WGS sequence"/>
</dbReference>
<dbReference type="Pfam" id="PF13349">
    <property type="entry name" value="DUF4097"/>
    <property type="match status" value="1"/>
</dbReference>
<keyword evidence="1" id="KW-0472">Membrane</keyword>
<feature type="domain" description="DUF4097" evidence="2">
    <location>
        <begin position="61"/>
        <end position="193"/>
    </location>
</feature>
<dbReference type="OrthoDB" id="2064627at2"/>
<dbReference type="InterPro" id="IPR025164">
    <property type="entry name" value="Toastrack_DUF4097"/>
</dbReference>
<protein>
    <submittedName>
        <fullName evidence="3">Putative adhesin</fullName>
    </submittedName>
</protein>
<proteinExistence type="predicted"/>
<dbReference type="RefSeq" id="WP_073124406.1">
    <property type="nucleotide sequence ID" value="NZ_BAABCH010000026.1"/>
</dbReference>
<dbReference type="EMBL" id="FQWX01000005">
    <property type="protein sequence ID" value="SHG67864.1"/>
    <property type="molecule type" value="Genomic_DNA"/>
</dbReference>
<name>A0A1M5LRV8_9FIRM</name>